<reference evidence="1" key="1">
    <citation type="journal article" date="2015" name="Nature">
        <title>Complex archaea that bridge the gap between prokaryotes and eukaryotes.</title>
        <authorList>
            <person name="Spang A."/>
            <person name="Saw J.H."/>
            <person name="Jorgensen S.L."/>
            <person name="Zaremba-Niedzwiedzka K."/>
            <person name="Martijn J."/>
            <person name="Lind A.E."/>
            <person name="van Eijk R."/>
            <person name="Schleper C."/>
            <person name="Guy L."/>
            <person name="Ettema T.J."/>
        </authorList>
    </citation>
    <scope>NUCLEOTIDE SEQUENCE</scope>
</reference>
<name>A0A0F9VWT9_9ZZZZ</name>
<gene>
    <name evidence="1" type="ORF">LCGC14_0045050</name>
</gene>
<proteinExistence type="predicted"/>
<accession>A0A0F9VWT9</accession>
<dbReference type="AlphaFoldDB" id="A0A0F9VWT9"/>
<organism evidence="1">
    <name type="scientific">marine sediment metagenome</name>
    <dbReference type="NCBI Taxonomy" id="412755"/>
    <lineage>
        <taxon>unclassified sequences</taxon>
        <taxon>metagenomes</taxon>
        <taxon>ecological metagenomes</taxon>
    </lineage>
</organism>
<sequence>MANEQYLVARGGRAKEVLENWRQDYLASHKRLVAYMDEIGAIGCFLEKFEKPYAFKFQNDTVPEGWTKPGAQGASRPKKTNKEAAKRLDDLNWCVPLEIVATRELGLPDLININRGGGSGRGENYLLLRGTNAAAFTALWTEHADGSLGDVILVTPDYQRRKAEFQNQSDVQVSWRPEGADPDVDVGFERLSKAEVDLMFSRAKAARDDVETDPYRRTDLVEIYDFRVDDKGTFELEAPADLKERAAPLFVAGHGFVIWDPNDDAEGFLLTGESEEDLRKQFEAHAQVYFDPPAAPEEAAPEL</sequence>
<evidence type="ECO:0000313" key="1">
    <source>
        <dbReference type="EMBL" id="KKO08565.1"/>
    </source>
</evidence>
<protein>
    <submittedName>
        <fullName evidence="1">Uncharacterized protein</fullName>
    </submittedName>
</protein>
<dbReference type="EMBL" id="LAZR01000009">
    <property type="protein sequence ID" value="KKO08565.1"/>
    <property type="molecule type" value="Genomic_DNA"/>
</dbReference>
<comment type="caution">
    <text evidence="1">The sequence shown here is derived from an EMBL/GenBank/DDBJ whole genome shotgun (WGS) entry which is preliminary data.</text>
</comment>